<evidence type="ECO:0000256" key="2">
    <source>
        <dbReference type="SAM" id="Phobius"/>
    </source>
</evidence>
<protein>
    <submittedName>
        <fullName evidence="3">Uncharacterized protein</fullName>
    </submittedName>
</protein>
<name>A0ABT7YIA7_9ACTN</name>
<feature type="region of interest" description="Disordered" evidence="1">
    <location>
        <begin position="85"/>
        <end position="118"/>
    </location>
</feature>
<feature type="transmembrane region" description="Helical" evidence="2">
    <location>
        <begin position="63"/>
        <end position="83"/>
    </location>
</feature>
<reference evidence="3" key="1">
    <citation type="submission" date="2023-06" db="EMBL/GenBank/DDBJ databases">
        <title>Gycomyces niveus sp.nov., a novel actinomycete isolated from soil in Shouguang.</title>
        <authorList>
            <person name="Yang X."/>
            <person name="Zhao J."/>
        </authorList>
    </citation>
    <scope>NUCLEOTIDE SEQUENCE</scope>
    <source>
        <strain evidence="3">NEAU C2</strain>
    </source>
</reference>
<sequence>MPSPEHEPQPGYLSDEPPEPEPTRPSLEARPEPTPPPAHLLAQQPVYSAAPLPPQPKRKGGRALVIALVVVLMLAGGAVGYLVSGDDSGSAAEESASVSAEESSAAAPSESPSPEAPAFSGEFLVVESLGASVPIPNDRWQLDEGPADFDYARDASLYNVELAENWYAAFSAGRYAIPELPFSPETMNETASTVARVWAESAASGGENGSASEPVLTEVTVDGRAGVLAESTASWDASAFTDDEYERVVILLVDVDGVNALVAGAYLPQSADDEYDLLVDAFLATTFA</sequence>
<proteinExistence type="predicted"/>
<evidence type="ECO:0000313" key="3">
    <source>
        <dbReference type="EMBL" id="MDN3238374.1"/>
    </source>
</evidence>
<organism evidence="3 4">
    <name type="scientific">Glycomyces tritici</name>
    <dbReference type="NCBI Taxonomy" id="2665176"/>
    <lineage>
        <taxon>Bacteria</taxon>
        <taxon>Bacillati</taxon>
        <taxon>Actinomycetota</taxon>
        <taxon>Actinomycetes</taxon>
        <taxon>Glycomycetales</taxon>
        <taxon>Glycomycetaceae</taxon>
        <taxon>Glycomyces</taxon>
    </lineage>
</organism>
<feature type="region of interest" description="Disordered" evidence="1">
    <location>
        <begin position="1"/>
        <end position="55"/>
    </location>
</feature>
<accession>A0ABT7YIA7</accession>
<keyword evidence="4" id="KW-1185">Reference proteome</keyword>
<keyword evidence="2" id="KW-0812">Transmembrane</keyword>
<evidence type="ECO:0000256" key="1">
    <source>
        <dbReference type="SAM" id="MobiDB-lite"/>
    </source>
</evidence>
<feature type="compositionally biased region" description="Low complexity" evidence="1">
    <location>
        <begin position="90"/>
        <end position="118"/>
    </location>
</feature>
<dbReference type="Proteomes" id="UP001171902">
    <property type="component" value="Unassembled WGS sequence"/>
</dbReference>
<dbReference type="EMBL" id="JAUEMJ010000001">
    <property type="protein sequence ID" value="MDN3238374.1"/>
    <property type="molecule type" value="Genomic_DNA"/>
</dbReference>
<comment type="caution">
    <text evidence="3">The sequence shown here is derived from an EMBL/GenBank/DDBJ whole genome shotgun (WGS) entry which is preliminary data.</text>
</comment>
<evidence type="ECO:0000313" key="4">
    <source>
        <dbReference type="Proteomes" id="UP001171902"/>
    </source>
</evidence>
<keyword evidence="2" id="KW-1133">Transmembrane helix</keyword>
<gene>
    <name evidence="3" type="ORF">QWI33_01450</name>
</gene>
<dbReference type="RefSeq" id="WP_289954154.1">
    <property type="nucleotide sequence ID" value="NZ_JAUEMJ010000001.1"/>
</dbReference>
<keyword evidence="2" id="KW-0472">Membrane</keyword>